<dbReference type="AlphaFoldDB" id="A0A0M2UZ81"/>
<reference evidence="1 2" key="1">
    <citation type="journal article" date="2013" name="BMC Microbiol.">
        <title>Identification of the type II cytochrome c maturation pathway in anammox bacteria by comparative genomics.</title>
        <authorList>
            <person name="Ferousi C."/>
            <person name="Speth D.R."/>
            <person name="Reimann J."/>
            <person name="Op den Camp H.J."/>
            <person name="Allen J.W."/>
            <person name="Keltjens J.T."/>
            <person name="Jetten M.S."/>
        </authorList>
    </citation>
    <scope>NUCLEOTIDE SEQUENCE [LARGE SCALE GENOMIC DNA]</scope>
    <source>
        <strain evidence="1">RU1</strain>
    </source>
</reference>
<comment type="caution">
    <text evidence="1">The sequence shown here is derived from an EMBL/GenBank/DDBJ whole genome shotgun (WGS) entry which is preliminary data.</text>
</comment>
<dbReference type="Proteomes" id="UP000034954">
    <property type="component" value="Unassembled WGS sequence"/>
</dbReference>
<evidence type="ECO:0000313" key="2">
    <source>
        <dbReference type="Proteomes" id="UP000034954"/>
    </source>
</evidence>
<organism evidence="1 2">
    <name type="scientific">Candidatus Brocadia fulgida</name>
    <dbReference type="NCBI Taxonomy" id="380242"/>
    <lineage>
        <taxon>Bacteria</taxon>
        <taxon>Pseudomonadati</taxon>
        <taxon>Planctomycetota</taxon>
        <taxon>Candidatus Brocadiia</taxon>
        <taxon>Candidatus Brocadiales</taxon>
        <taxon>Candidatus Brocadiaceae</taxon>
        <taxon>Candidatus Brocadia</taxon>
    </lineage>
</organism>
<name>A0A0M2UZ81_9BACT</name>
<gene>
    <name evidence="1" type="ORF">BROFUL_01505</name>
</gene>
<evidence type="ECO:0000313" key="1">
    <source>
        <dbReference type="EMBL" id="KKO19779.1"/>
    </source>
</evidence>
<keyword evidence="2" id="KW-1185">Reference proteome</keyword>
<accession>A0A0M2UZ81</accession>
<dbReference type="EMBL" id="LAQJ01000155">
    <property type="protein sequence ID" value="KKO19779.1"/>
    <property type="molecule type" value="Genomic_DNA"/>
</dbReference>
<proteinExistence type="predicted"/>
<protein>
    <submittedName>
        <fullName evidence="1">Uncharacterized protein</fullName>
    </submittedName>
</protein>
<sequence length="49" mass="5651">MSILSIAMLLSGLLFNYKRMKPPVHTAAIPDSEFIETQVRRENRIDYLA</sequence>